<evidence type="ECO:0000313" key="4">
    <source>
        <dbReference type="Proteomes" id="UP000438448"/>
    </source>
</evidence>
<protein>
    <recommendedName>
        <fullName evidence="2">TPR repeat domain-containing protein</fullName>
    </recommendedName>
</protein>
<evidence type="ECO:0000313" key="3">
    <source>
        <dbReference type="EMBL" id="MQY18195.1"/>
    </source>
</evidence>
<accession>A0A7K0CXG4</accession>
<sequence length="788" mass="84822">MTGPASPLEWVRKANPATLNSWADEWDQLGSALEGVFQHYVDAVTKVDGAYWDGKTARAAHDRATGDLRAVQQLVDKLGAVAKLARQGVGTIDAPLRRARGLLAECDHNGWTVSEISLTVGRSGNISNDELVRMGKMNSDLQSAIHDALVADIGVRDALNNARNGLAIAFASPAALGTDQAKKDAAQLLKDPQHMSEDEIQRLIDAGHLTPEQTAALHSGNAVTIPAAQMEYINQISRSLDGKSPQEIQQIMDKLPPDAQKGLANSLQLISTDNITSGIKNNPAVPEKGGSNLMPKKILQSLDRKDLVTSANPGTSNTISLNGVADNQAIAKIAGTADPSVRYNTELDKKILNDGAKYLSAQTAWEQNPSKNAITFQVDGKGAGDHQAITERFFSSVGDDKPAVQQLVAPDGKPNEQFYHDALTHKWSDQGKSVSTLFNFADHSNPHNPVDADAARHQSAIMNSFARFAASDNTPNHFAGGDDKWKLYDIPDTNHSTVGQLNPELMRSLSTGLSPYINDLTNTTNQSKDGFDVTIPPDKSWTDPSGKNYFSGSKNIFSLMNTDSVAGQNFNAHALAASLQQQVEYGHDPNAHNARAHLYNSGILQGLVDSGLRDEISAQTKDTNQIAQDAYSQKKQAFELVKSLVTTSVPIGSGDDKITAQLPYSDGVSKILGLGGDPLKDAIIGPAPTASSDDIGLNPPNFDQQAYAVLANTQIPDNLRSNYSELFDANGNLKSWSEIRSMPYDPSNPSETNPASAVTTLFNQLGYNDNHANSMRDGYSDVTMSHRR</sequence>
<keyword evidence="4" id="KW-1185">Reference proteome</keyword>
<dbReference type="InterPro" id="IPR057037">
    <property type="entry name" value="TPR_rep_actino"/>
</dbReference>
<feature type="region of interest" description="Disordered" evidence="1">
    <location>
        <begin position="769"/>
        <end position="788"/>
    </location>
</feature>
<proteinExistence type="predicted"/>
<comment type="caution">
    <text evidence="3">The sequence shown here is derived from an EMBL/GenBank/DDBJ whole genome shotgun (WGS) entry which is preliminary data.</text>
</comment>
<evidence type="ECO:0000259" key="2">
    <source>
        <dbReference type="Pfam" id="PF23275"/>
    </source>
</evidence>
<gene>
    <name evidence="3" type="ORF">NRB20_12640</name>
</gene>
<dbReference type="OrthoDB" id="1187707at2"/>
<evidence type="ECO:0000256" key="1">
    <source>
        <dbReference type="SAM" id="MobiDB-lite"/>
    </source>
</evidence>
<dbReference type="RefSeq" id="WP_153408274.1">
    <property type="nucleotide sequence ID" value="NZ_WEGK01000002.1"/>
</dbReference>
<dbReference type="EMBL" id="WEGK01000002">
    <property type="protein sequence ID" value="MQY18195.1"/>
    <property type="molecule type" value="Genomic_DNA"/>
</dbReference>
<dbReference type="AlphaFoldDB" id="A0A7K0CXG4"/>
<dbReference type="Proteomes" id="UP000438448">
    <property type="component" value="Unassembled WGS sequence"/>
</dbReference>
<dbReference type="Pfam" id="PF23275">
    <property type="entry name" value="TPR_23"/>
    <property type="match status" value="1"/>
</dbReference>
<reference evidence="3 4" key="1">
    <citation type="submission" date="2019-10" db="EMBL/GenBank/DDBJ databases">
        <title>Nocardia macrotermitis sp. nov. and Nocardia aurantia sp. nov., isolated from the gut of fungus growing-termite Macrotermes natalensis.</title>
        <authorList>
            <person name="Benndorf R."/>
            <person name="Schwitalla J."/>
            <person name="Martin K."/>
            <person name="De Beer W."/>
            <person name="Kaster A.-K."/>
            <person name="Vollmers J."/>
            <person name="Poulsen M."/>
            <person name="Beemelmanns C."/>
        </authorList>
    </citation>
    <scope>NUCLEOTIDE SEQUENCE [LARGE SCALE GENOMIC DNA]</scope>
    <source>
        <strain evidence="3 4">RB20</strain>
    </source>
</reference>
<organism evidence="3 4">
    <name type="scientific">Nocardia macrotermitis</name>
    <dbReference type="NCBI Taxonomy" id="2585198"/>
    <lineage>
        <taxon>Bacteria</taxon>
        <taxon>Bacillati</taxon>
        <taxon>Actinomycetota</taxon>
        <taxon>Actinomycetes</taxon>
        <taxon>Mycobacteriales</taxon>
        <taxon>Nocardiaceae</taxon>
        <taxon>Nocardia</taxon>
    </lineage>
</organism>
<name>A0A7K0CXG4_9NOCA</name>
<feature type="domain" description="TPR repeat" evidence="2">
    <location>
        <begin position="206"/>
        <end position="440"/>
    </location>
</feature>